<evidence type="ECO:0000313" key="2">
    <source>
        <dbReference type="Proteomes" id="UP001177670"/>
    </source>
</evidence>
<keyword evidence="2" id="KW-1185">Reference proteome</keyword>
<evidence type="ECO:0000313" key="1">
    <source>
        <dbReference type="EMBL" id="KAK1137679.1"/>
    </source>
</evidence>
<reference evidence="1" key="1">
    <citation type="submission" date="2021-10" db="EMBL/GenBank/DDBJ databases">
        <title>Melipona bicolor Genome sequencing and assembly.</title>
        <authorList>
            <person name="Araujo N.S."/>
            <person name="Arias M.C."/>
        </authorList>
    </citation>
    <scope>NUCLEOTIDE SEQUENCE</scope>
    <source>
        <strain evidence="1">USP_2M_L1-L4_2017</strain>
        <tissue evidence="1">Whole body</tissue>
    </source>
</reference>
<proteinExistence type="predicted"/>
<dbReference type="AlphaFoldDB" id="A0AA40GHQ3"/>
<accession>A0AA40GHQ3</accession>
<comment type="caution">
    <text evidence="1">The sequence shown here is derived from an EMBL/GenBank/DDBJ whole genome shotgun (WGS) entry which is preliminary data.</text>
</comment>
<gene>
    <name evidence="1" type="ORF">K0M31_002176</name>
</gene>
<organism evidence="1 2">
    <name type="scientific">Melipona bicolor</name>
    <dbReference type="NCBI Taxonomy" id="60889"/>
    <lineage>
        <taxon>Eukaryota</taxon>
        <taxon>Metazoa</taxon>
        <taxon>Ecdysozoa</taxon>
        <taxon>Arthropoda</taxon>
        <taxon>Hexapoda</taxon>
        <taxon>Insecta</taxon>
        <taxon>Pterygota</taxon>
        <taxon>Neoptera</taxon>
        <taxon>Endopterygota</taxon>
        <taxon>Hymenoptera</taxon>
        <taxon>Apocrita</taxon>
        <taxon>Aculeata</taxon>
        <taxon>Apoidea</taxon>
        <taxon>Anthophila</taxon>
        <taxon>Apidae</taxon>
        <taxon>Melipona</taxon>
    </lineage>
</organism>
<dbReference type="EMBL" id="JAHYIQ010000001">
    <property type="protein sequence ID" value="KAK1137679.1"/>
    <property type="molecule type" value="Genomic_DNA"/>
</dbReference>
<protein>
    <submittedName>
        <fullName evidence="1">Uncharacterized protein</fullName>
    </submittedName>
</protein>
<sequence>MSGLRKLMAGRVIRLEDETEGGDEGNGLDARMLVHSTSELSPPTEVEESRKIRGSEGGRCYSFSLFSFYLGETQLAK</sequence>
<dbReference type="Proteomes" id="UP001177670">
    <property type="component" value="Unassembled WGS sequence"/>
</dbReference>
<name>A0AA40GHQ3_9HYME</name>